<dbReference type="EMBL" id="PYGD01000006">
    <property type="protein sequence ID" value="PSK91154.1"/>
    <property type="molecule type" value="Genomic_DNA"/>
</dbReference>
<protein>
    <submittedName>
        <fullName evidence="3">Isochorismatase family protein</fullName>
    </submittedName>
</protein>
<dbReference type="GO" id="GO:0016787">
    <property type="term" value="F:hydrolase activity"/>
    <property type="evidence" value="ECO:0007669"/>
    <property type="project" value="UniProtKB-KW"/>
</dbReference>
<keyword evidence="4" id="KW-1185">Reference proteome</keyword>
<name>A0A2P8D1Q6_9BACT</name>
<dbReference type="OrthoDB" id="9785724at2"/>
<feature type="domain" description="Isochorismatase-like" evidence="2">
    <location>
        <begin position="21"/>
        <end position="136"/>
    </location>
</feature>
<evidence type="ECO:0000256" key="1">
    <source>
        <dbReference type="ARBA" id="ARBA00022801"/>
    </source>
</evidence>
<proteinExistence type="predicted"/>
<keyword evidence="1" id="KW-0378">Hydrolase</keyword>
<dbReference type="AlphaFoldDB" id="A0A2P8D1Q6"/>
<dbReference type="InterPro" id="IPR000868">
    <property type="entry name" value="Isochorismatase-like_dom"/>
</dbReference>
<comment type="caution">
    <text evidence="3">The sequence shown here is derived from an EMBL/GenBank/DDBJ whole genome shotgun (WGS) entry which is preliminary data.</text>
</comment>
<dbReference type="Proteomes" id="UP000240572">
    <property type="component" value="Unassembled WGS sequence"/>
</dbReference>
<evidence type="ECO:0000313" key="3">
    <source>
        <dbReference type="EMBL" id="PSK91154.1"/>
    </source>
</evidence>
<dbReference type="Gene3D" id="3.40.50.850">
    <property type="entry name" value="Isochorismatase-like"/>
    <property type="match status" value="1"/>
</dbReference>
<dbReference type="CDD" id="cd00431">
    <property type="entry name" value="cysteine_hydrolases"/>
    <property type="match status" value="1"/>
</dbReference>
<dbReference type="PANTHER" id="PTHR43540">
    <property type="entry name" value="PEROXYUREIDOACRYLATE/UREIDOACRYLATE AMIDOHYDROLASE-RELATED"/>
    <property type="match status" value="1"/>
</dbReference>
<gene>
    <name evidence="3" type="ORF">B0I18_106166</name>
</gene>
<dbReference type="PANTHER" id="PTHR43540:SF1">
    <property type="entry name" value="ISOCHORISMATASE HYDROLASE"/>
    <property type="match status" value="1"/>
</dbReference>
<accession>A0A2P8D1Q6</accession>
<evidence type="ECO:0000259" key="2">
    <source>
        <dbReference type="Pfam" id="PF00857"/>
    </source>
</evidence>
<dbReference type="InterPro" id="IPR036380">
    <property type="entry name" value="Isochorismatase-like_sf"/>
</dbReference>
<sequence>MVVGFRPGAPEISSDNKVFSAFSGAERWTPAFAEQWVQIHPGVAPQEGEPVVTKRRISAFTGSDLEVLLRAQDIRNLILTGIATSGVVLSTLREAADKDYRLTVLADCCADREAEVHEILMQKVFPRQADVIRLEDWQ</sequence>
<dbReference type="SUPFAM" id="SSF52499">
    <property type="entry name" value="Isochorismatase-like hydrolases"/>
    <property type="match status" value="1"/>
</dbReference>
<dbReference type="Pfam" id="PF00857">
    <property type="entry name" value="Isochorismatase"/>
    <property type="match status" value="1"/>
</dbReference>
<reference evidence="3 4" key="1">
    <citation type="submission" date="2018-03" db="EMBL/GenBank/DDBJ databases">
        <title>Genomic Encyclopedia of Type Strains, Phase III (KMG-III): the genomes of soil and plant-associated and newly described type strains.</title>
        <authorList>
            <person name="Whitman W."/>
        </authorList>
    </citation>
    <scope>NUCLEOTIDE SEQUENCE [LARGE SCALE GENOMIC DNA]</scope>
    <source>
        <strain evidence="3 4">CGMCC 1.12700</strain>
    </source>
</reference>
<evidence type="ECO:0000313" key="4">
    <source>
        <dbReference type="Proteomes" id="UP000240572"/>
    </source>
</evidence>
<dbReference type="RefSeq" id="WP_106523755.1">
    <property type="nucleotide sequence ID" value="NZ_PYGD01000006.1"/>
</dbReference>
<dbReference type="InterPro" id="IPR050272">
    <property type="entry name" value="Isochorismatase-like_hydrls"/>
</dbReference>
<organism evidence="3 4">
    <name type="scientific">Taibaiella chishuiensis</name>
    <dbReference type="NCBI Taxonomy" id="1434707"/>
    <lineage>
        <taxon>Bacteria</taxon>
        <taxon>Pseudomonadati</taxon>
        <taxon>Bacteroidota</taxon>
        <taxon>Chitinophagia</taxon>
        <taxon>Chitinophagales</taxon>
        <taxon>Chitinophagaceae</taxon>
        <taxon>Taibaiella</taxon>
    </lineage>
</organism>